<keyword evidence="1" id="KW-0812">Transmembrane</keyword>
<name>A0A7U9TGF6_9MOLU</name>
<dbReference type="Gene3D" id="3.30.420.40">
    <property type="match status" value="2"/>
</dbReference>
<gene>
    <name evidence="2" type="ORF">MPAN_004760</name>
</gene>
<dbReference type="KEGG" id="manr:MPAN_004760"/>
<proteinExistence type="predicted"/>
<keyword evidence="1" id="KW-0472">Membrane</keyword>
<feature type="transmembrane region" description="Helical" evidence="1">
    <location>
        <begin position="324"/>
        <end position="346"/>
    </location>
</feature>
<keyword evidence="3" id="KW-1185">Reference proteome</keyword>
<dbReference type="Gene3D" id="3.30.1490.300">
    <property type="match status" value="1"/>
</dbReference>
<dbReference type="Proteomes" id="UP000620133">
    <property type="component" value="Chromosome"/>
</dbReference>
<organism evidence="2 3">
    <name type="scientific">Mariniplasma anaerobium</name>
    <dbReference type="NCBI Taxonomy" id="2735436"/>
    <lineage>
        <taxon>Bacteria</taxon>
        <taxon>Bacillati</taxon>
        <taxon>Mycoplasmatota</taxon>
        <taxon>Mollicutes</taxon>
        <taxon>Acholeplasmatales</taxon>
        <taxon>Acholeplasmataceae</taxon>
        <taxon>Mariniplasma</taxon>
    </lineage>
</organism>
<accession>A0A7U9TGF6</accession>
<dbReference type="EMBL" id="AP024412">
    <property type="protein sequence ID" value="BCR35583.1"/>
    <property type="molecule type" value="Genomic_DNA"/>
</dbReference>
<dbReference type="AlphaFoldDB" id="A0A7U9TGF6"/>
<evidence type="ECO:0000256" key="1">
    <source>
        <dbReference type="SAM" id="Phobius"/>
    </source>
</evidence>
<reference evidence="2" key="1">
    <citation type="submission" date="2021-01" db="EMBL/GenBank/DDBJ databases">
        <title>Draft genome sequence of Acholeplasmataceae bacterium strain Mahy22.</title>
        <authorList>
            <person name="Watanabe M."/>
            <person name="Kojima H."/>
            <person name="Fukui M."/>
        </authorList>
    </citation>
    <scope>NUCLEOTIDE SEQUENCE</scope>
    <source>
        <strain evidence="2">Mahy22</strain>
    </source>
</reference>
<protein>
    <recommendedName>
        <fullName evidence="4">Type IV pilus assembly protein PilM</fullName>
    </recommendedName>
</protein>
<dbReference type="RefSeq" id="WP_176238430.1">
    <property type="nucleotide sequence ID" value="NZ_AP024412.1"/>
</dbReference>
<sequence>MFTKKENMTVFISDYKCSYFVENNNIETSLFDAIDLPEGVIVNGYIKEPEILYQLFLDNLKEHKVKIRNVNILIHDQNLLIRNLSISKNDLQKKSISQYVLDQTDKKIYFPFETAAISHFIQKEDEESVKALALITDESLLHDYYDVFEKLGAKEVSFDLPGLSLYELYKENIESDASQIMLVTIYNKLLAIQIFVNDVPIFQMIEECDGSSKDPQVILENYIERIANYYKFNITKGKLSIEDIVVFNLSDNFSNEELKNGVVKEIKDFNTSLYAFKGIDELDLDMPRACYLPYASIRTKDIKSQFTFEFKLDRIKKVNIYGNYLMVFSFLIFASVALLYIPFFLFSEDIANQQNLNQGLENQLYILQRDLPQSNSYTPNQIIFNQLYESLSESEKSYEPYITDLIAELNSDVALLTFSEDASDQMMVITISGTTRLDLDEYVLSIYEAYGKTDLMTGDHRWIISAPEVRVVSEFVLEVTLYHA</sequence>
<evidence type="ECO:0000313" key="2">
    <source>
        <dbReference type="EMBL" id="BCR35583.1"/>
    </source>
</evidence>
<keyword evidence="1" id="KW-1133">Transmembrane helix</keyword>
<evidence type="ECO:0008006" key="4">
    <source>
        <dbReference type="Google" id="ProtNLM"/>
    </source>
</evidence>
<evidence type="ECO:0000313" key="3">
    <source>
        <dbReference type="Proteomes" id="UP000620133"/>
    </source>
</evidence>